<feature type="region of interest" description="Disordered" evidence="1">
    <location>
        <begin position="148"/>
        <end position="186"/>
    </location>
</feature>
<dbReference type="Proteomes" id="UP000008866">
    <property type="component" value="Unassembled WGS sequence"/>
</dbReference>
<dbReference type="GeneID" id="9520453"/>
<dbReference type="eggNOG" id="ENOG502RQTS">
    <property type="taxonomic scope" value="Eukaryota"/>
</dbReference>
<dbReference type="EMBL" id="ABSU01000007">
    <property type="protein sequence ID" value="EFE34013.1"/>
    <property type="molecule type" value="Genomic_DNA"/>
</dbReference>
<gene>
    <name evidence="2" type="ORF">ARB_06963</name>
</gene>
<organism evidence="2 3">
    <name type="scientific">Arthroderma benhamiae (strain ATCC MYA-4681 / CBS 112371)</name>
    <name type="common">Trichophyton mentagrophytes</name>
    <dbReference type="NCBI Taxonomy" id="663331"/>
    <lineage>
        <taxon>Eukaryota</taxon>
        <taxon>Fungi</taxon>
        <taxon>Dikarya</taxon>
        <taxon>Ascomycota</taxon>
        <taxon>Pezizomycotina</taxon>
        <taxon>Eurotiomycetes</taxon>
        <taxon>Eurotiomycetidae</taxon>
        <taxon>Onygenales</taxon>
        <taxon>Arthrodermataceae</taxon>
        <taxon>Trichophyton</taxon>
    </lineage>
</organism>
<reference evidence="3" key="1">
    <citation type="journal article" date="2011" name="Genome Biol.">
        <title>Comparative and functional genomics provide insights into the pathogenicity of dermatophytic fungi.</title>
        <authorList>
            <person name="Burmester A."/>
            <person name="Shelest E."/>
            <person name="Gloeckner G."/>
            <person name="Heddergott C."/>
            <person name="Schindler S."/>
            <person name="Staib P."/>
            <person name="Heidel A."/>
            <person name="Felder M."/>
            <person name="Petzold A."/>
            <person name="Szafranski K."/>
            <person name="Feuermann M."/>
            <person name="Pedruzzi I."/>
            <person name="Priebe S."/>
            <person name="Groth M."/>
            <person name="Winkler R."/>
            <person name="Li W."/>
            <person name="Kniemeyer O."/>
            <person name="Schroeckh V."/>
            <person name="Hertweck C."/>
            <person name="Hube B."/>
            <person name="White T.C."/>
            <person name="Platzer M."/>
            <person name="Guthke R."/>
            <person name="Heitman J."/>
            <person name="Woestemeyer J."/>
            <person name="Zipfel P.F."/>
            <person name="Monod M."/>
            <person name="Brakhage A.A."/>
        </authorList>
    </citation>
    <scope>NUCLEOTIDE SEQUENCE [LARGE SCALE GENOMIC DNA]</scope>
    <source>
        <strain evidence="3">ATCC MYA-4681 / CBS 112371</strain>
    </source>
</reference>
<dbReference type="AlphaFoldDB" id="D4ARU9"/>
<name>D4ARU9_ARTBC</name>
<feature type="compositionally biased region" description="Basic and acidic residues" evidence="1">
    <location>
        <begin position="218"/>
        <end position="230"/>
    </location>
</feature>
<feature type="region of interest" description="Disordered" evidence="1">
    <location>
        <begin position="29"/>
        <end position="78"/>
    </location>
</feature>
<evidence type="ECO:0000256" key="1">
    <source>
        <dbReference type="SAM" id="MobiDB-lite"/>
    </source>
</evidence>
<evidence type="ECO:0000313" key="3">
    <source>
        <dbReference type="Proteomes" id="UP000008866"/>
    </source>
</evidence>
<dbReference type="OMA" id="FTWMKRV"/>
<dbReference type="RefSeq" id="XP_003014402.1">
    <property type="nucleotide sequence ID" value="XM_003014356.1"/>
</dbReference>
<proteinExistence type="predicted"/>
<feature type="compositionally biased region" description="Acidic residues" evidence="1">
    <location>
        <begin position="149"/>
        <end position="163"/>
    </location>
</feature>
<evidence type="ECO:0000313" key="2">
    <source>
        <dbReference type="EMBL" id="EFE34013.1"/>
    </source>
</evidence>
<feature type="region of interest" description="Disordered" evidence="1">
    <location>
        <begin position="205"/>
        <end position="249"/>
    </location>
</feature>
<protein>
    <submittedName>
        <fullName evidence="2">Uncharacterized protein</fullName>
    </submittedName>
</protein>
<keyword evidence="3" id="KW-1185">Reference proteome</keyword>
<dbReference type="KEGG" id="abe:ARB_06963"/>
<accession>D4ARU9</accession>
<comment type="caution">
    <text evidence="2">The sequence shown here is derived from an EMBL/GenBank/DDBJ whole genome shotgun (WGS) entry which is preliminary data.</text>
</comment>
<feature type="compositionally biased region" description="Acidic residues" evidence="1">
    <location>
        <begin position="60"/>
        <end position="69"/>
    </location>
</feature>
<sequence>MVYPLPTFAKYYKNPEKLLARCVKGHKNGPRLIRPQPPEANDISKSDPPASLLNSHLPPEELDPEELDNYDNASYQDSDSDNIVIDFEGEDSFRKHVFCSYMSVTSDEIVCDLDDGRLMPQLIEAYDVLFPDELENGIADGTISLDISLGEEDDDDSEEDDDSSSASSEETGPEDINQDVPRPGIGEKKRFVERIFTWMKRVPATDESELSVSLSEKNPSEKSAESDLKRKSSMSDLHHAYEASEGQSS</sequence>
<dbReference type="HOGENOM" id="CLU_096147_0_0_1"/>